<reference evidence="2" key="2">
    <citation type="submission" date="2025-08" db="UniProtKB">
        <authorList>
            <consortium name="RefSeq"/>
        </authorList>
    </citation>
    <scope>IDENTIFICATION</scope>
    <source>
        <tissue evidence="2">Leaf</tissue>
    </source>
</reference>
<dbReference type="Proteomes" id="UP000189701">
    <property type="component" value="Unplaced"/>
</dbReference>
<sequence>MGVDSLCNLIIWRFQGKILQNRKINIAFVQETRWKGTRTRDVDGLKLWYSGNAGGKNCVGILVERDLRELVVEVRRVNDRLMSIKLIVGGFTVNVISAYDPQLVESTNEEEKRTYRECYRKAKKEVKLAVTTAKNVAFSRLYEELGGKGGDKKLYRLAKVRERKARDLDQVKCIKDEDGKVLMDEALIRRRWQTYFHKMLNEEGDRCIVLDELEHSESRWITVEEVEGAMREMCRGYQTVESQYEGLGEGGKGQGEEIRVYLRESVWIHPGVFDYGSDSSGKESRPYKERKNDLHMFGALSSDFKRKLKVINW</sequence>
<feature type="non-terminal residue" evidence="2">
    <location>
        <position position="313"/>
    </location>
</feature>
<name>A0A1U7WWD6_NICSY</name>
<dbReference type="Gene3D" id="3.60.10.10">
    <property type="entry name" value="Endonuclease/exonuclease/phosphatase"/>
    <property type="match status" value="1"/>
</dbReference>
<accession>A0A1U7WWD6</accession>
<gene>
    <name evidence="2" type="primary">LOC104228245</name>
</gene>
<dbReference type="InterPro" id="IPR036691">
    <property type="entry name" value="Endo/exonu/phosph_ase_sf"/>
</dbReference>
<keyword evidence="1" id="KW-1185">Reference proteome</keyword>
<organism evidence="1 2">
    <name type="scientific">Nicotiana sylvestris</name>
    <name type="common">Wood tobacco</name>
    <name type="synonym">South American tobacco</name>
    <dbReference type="NCBI Taxonomy" id="4096"/>
    <lineage>
        <taxon>Eukaryota</taxon>
        <taxon>Viridiplantae</taxon>
        <taxon>Streptophyta</taxon>
        <taxon>Embryophyta</taxon>
        <taxon>Tracheophyta</taxon>
        <taxon>Spermatophyta</taxon>
        <taxon>Magnoliopsida</taxon>
        <taxon>eudicotyledons</taxon>
        <taxon>Gunneridae</taxon>
        <taxon>Pentapetalae</taxon>
        <taxon>asterids</taxon>
        <taxon>lamiids</taxon>
        <taxon>Solanales</taxon>
        <taxon>Solanaceae</taxon>
        <taxon>Nicotianoideae</taxon>
        <taxon>Nicotianeae</taxon>
        <taxon>Nicotiana</taxon>
    </lineage>
</organism>
<dbReference type="AlphaFoldDB" id="A0A1U7WWD6"/>
<reference evidence="1" key="1">
    <citation type="journal article" date="2013" name="Genome Biol.">
        <title>Reference genomes and transcriptomes of Nicotiana sylvestris and Nicotiana tomentosiformis.</title>
        <authorList>
            <person name="Sierro N."/>
            <person name="Battey J.N."/>
            <person name="Ouadi S."/>
            <person name="Bovet L."/>
            <person name="Goepfert S."/>
            <person name="Bakaher N."/>
            <person name="Peitsch M.C."/>
            <person name="Ivanov N.V."/>
        </authorList>
    </citation>
    <scope>NUCLEOTIDE SEQUENCE [LARGE SCALE GENOMIC DNA]</scope>
</reference>
<dbReference type="STRING" id="4096.A0A1U7WWD6"/>
<evidence type="ECO:0000313" key="2">
    <source>
        <dbReference type="RefSeq" id="XP_009778989.1"/>
    </source>
</evidence>
<proteinExistence type="predicted"/>
<protein>
    <submittedName>
        <fullName evidence="2">Uncharacterized protein LOC104228245</fullName>
    </submittedName>
</protein>
<evidence type="ECO:0000313" key="1">
    <source>
        <dbReference type="Proteomes" id="UP000189701"/>
    </source>
</evidence>
<dbReference type="RefSeq" id="XP_009778989.1">
    <property type="nucleotide sequence ID" value="XM_009780687.1"/>
</dbReference>